<proteinExistence type="predicted"/>
<reference evidence="1 2" key="1">
    <citation type="journal article" date="2024" name="Proc. Natl. Acad. Sci. U.S.A.">
        <title>The genetic regulatory architecture and epigenomic basis for age-related changes in rattlesnake venom.</title>
        <authorList>
            <person name="Hogan M.P."/>
            <person name="Holding M.L."/>
            <person name="Nystrom G.S."/>
            <person name="Colston T.J."/>
            <person name="Bartlett D.A."/>
            <person name="Mason A.J."/>
            <person name="Ellsworth S.A."/>
            <person name="Rautsaw R.M."/>
            <person name="Lawrence K.C."/>
            <person name="Strickland J.L."/>
            <person name="He B."/>
            <person name="Fraser P."/>
            <person name="Margres M.J."/>
            <person name="Gilbert D.M."/>
            <person name="Gibbs H.L."/>
            <person name="Parkinson C.L."/>
            <person name="Rokyta D.R."/>
        </authorList>
    </citation>
    <scope>NUCLEOTIDE SEQUENCE [LARGE SCALE GENOMIC DNA]</scope>
    <source>
        <strain evidence="1">DRR0105</strain>
    </source>
</reference>
<dbReference type="AlphaFoldDB" id="A0AAW1BW43"/>
<dbReference type="SUPFAM" id="SSF52058">
    <property type="entry name" value="L domain-like"/>
    <property type="match status" value="1"/>
</dbReference>
<evidence type="ECO:0000313" key="2">
    <source>
        <dbReference type="Proteomes" id="UP001474421"/>
    </source>
</evidence>
<sequence>MLSNLLELNLGHNKLKQIFYIPRTLQHLYLEDNEIEVMNVTLMCPTIDPLNLKHLTYIRVDQNKLTAPISTYAFFCFPLTHKKTYSAKRFLGSFSKTQV</sequence>
<name>A0AAW1BW43_CROAD</name>
<dbReference type="Proteomes" id="UP001474421">
    <property type="component" value="Unassembled WGS sequence"/>
</dbReference>
<evidence type="ECO:0000313" key="1">
    <source>
        <dbReference type="EMBL" id="KAK9406252.1"/>
    </source>
</evidence>
<keyword evidence="2" id="KW-1185">Reference proteome</keyword>
<comment type="caution">
    <text evidence="1">The sequence shown here is derived from an EMBL/GenBank/DDBJ whole genome shotgun (WGS) entry which is preliminary data.</text>
</comment>
<accession>A0AAW1BW43</accession>
<protein>
    <submittedName>
        <fullName evidence="1">Osteomodulin</fullName>
    </submittedName>
</protein>
<dbReference type="EMBL" id="JAOTOJ010000002">
    <property type="protein sequence ID" value="KAK9406252.1"/>
    <property type="molecule type" value="Genomic_DNA"/>
</dbReference>
<gene>
    <name evidence="1" type="ORF">NXF25_005026</name>
</gene>
<dbReference type="InterPro" id="IPR032675">
    <property type="entry name" value="LRR_dom_sf"/>
</dbReference>
<dbReference type="Gene3D" id="3.80.10.10">
    <property type="entry name" value="Ribonuclease Inhibitor"/>
    <property type="match status" value="1"/>
</dbReference>
<organism evidence="1 2">
    <name type="scientific">Crotalus adamanteus</name>
    <name type="common">Eastern diamondback rattlesnake</name>
    <dbReference type="NCBI Taxonomy" id="8729"/>
    <lineage>
        <taxon>Eukaryota</taxon>
        <taxon>Metazoa</taxon>
        <taxon>Chordata</taxon>
        <taxon>Craniata</taxon>
        <taxon>Vertebrata</taxon>
        <taxon>Euteleostomi</taxon>
        <taxon>Lepidosauria</taxon>
        <taxon>Squamata</taxon>
        <taxon>Bifurcata</taxon>
        <taxon>Unidentata</taxon>
        <taxon>Episquamata</taxon>
        <taxon>Toxicofera</taxon>
        <taxon>Serpentes</taxon>
        <taxon>Colubroidea</taxon>
        <taxon>Viperidae</taxon>
        <taxon>Crotalinae</taxon>
        <taxon>Crotalus</taxon>
    </lineage>
</organism>